<comment type="caution">
    <text evidence="2">The sequence shown here is derived from an EMBL/GenBank/DDBJ whole genome shotgun (WGS) entry which is preliminary data.</text>
</comment>
<evidence type="ECO:0000256" key="1">
    <source>
        <dbReference type="SAM" id="Phobius"/>
    </source>
</evidence>
<evidence type="ECO:0000313" key="3">
    <source>
        <dbReference type="Proteomes" id="UP000299102"/>
    </source>
</evidence>
<name>A0A4C1VUE8_EUMVA</name>
<dbReference type="AlphaFoldDB" id="A0A4C1VUE8"/>
<accession>A0A4C1VUE8</accession>
<dbReference type="EMBL" id="BGZK01000400">
    <property type="protein sequence ID" value="GBP41474.1"/>
    <property type="molecule type" value="Genomic_DNA"/>
</dbReference>
<protein>
    <submittedName>
        <fullName evidence="2">Uncharacterized protein</fullName>
    </submittedName>
</protein>
<keyword evidence="1" id="KW-0472">Membrane</keyword>
<proteinExistence type="predicted"/>
<dbReference type="Proteomes" id="UP000299102">
    <property type="component" value="Unassembled WGS sequence"/>
</dbReference>
<sequence length="104" mass="11774">MAMKSLNRLGLAVGVWSCVFFRIITTKFPAKLKTRFEQEYGSDPQVLPTFDQLVEFSKRNAGALTTFHEIYGHCATMQVVRWHITGERASVLGRPDFLYNCGGN</sequence>
<keyword evidence="3" id="KW-1185">Reference proteome</keyword>
<feature type="transmembrane region" description="Helical" evidence="1">
    <location>
        <begin position="6"/>
        <end position="25"/>
    </location>
</feature>
<keyword evidence="1" id="KW-0812">Transmembrane</keyword>
<organism evidence="2 3">
    <name type="scientific">Eumeta variegata</name>
    <name type="common">Bagworm moth</name>
    <name type="synonym">Eumeta japonica</name>
    <dbReference type="NCBI Taxonomy" id="151549"/>
    <lineage>
        <taxon>Eukaryota</taxon>
        <taxon>Metazoa</taxon>
        <taxon>Ecdysozoa</taxon>
        <taxon>Arthropoda</taxon>
        <taxon>Hexapoda</taxon>
        <taxon>Insecta</taxon>
        <taxon>Pterygota</taxon>
        <taxon>Neoptera</taxon>
        <taxon>Endopterygota</taxon>
        <taxon>Lepidoptera</taxon>
        <taxon>Glossata</taxon>
        <taxon>Ditrysia</taxon>
        <taxon>Tineoidea</taxon>
        <taxon>Psychidae</taxon>
        <taxon>Oiketicinae</taxon>
        <taxon>Eumeta</taxon>
    </lineage>
</organism>
<evidence type="ECO:0000313" key="2">
    <source>
        <dbReference type="EMBL" id="GBP41474.1"/>
    </source>
</evidence>
<dbReference type="OrthoDB" id="7489123at2759"/>
<keyword evidence="1" id="KW-1133">Transmembrane helix</keyword>
<reference evidence="2 3" key="1">
    <citation type="journal article" date="2019" name="Commun. Biol.">
        <title>The bagworm genome reveals a unique fibroin gene that provides high tensile strength.</title>
        <authorList>
            <person name="Kono N."/>
            <person name="Nakamura H."/>
            <person name="Ohtoshi R."/>
            <person name="Tomita M."/>
            <person name="Numata K."/>
            <person name="Arakawa K."/>
        </authorList>
    </citation>
    <scope>NUCLEOTIDE SEQUENCE [LARGE SCALE GENOMIC DNA]</scope>
</reference>
<gene>
    <name evidence="2" type="ORF">EVAR_24392_1</name>
</gene>